<dbReference type="InterPro" id="IPR002496">
    <property type="entry name" value="PRib_AMP_CycHydrolase_dom"/>
</dbReference>
<dbReference type="PANTHER" id="PTHR42945">
    <property type="entry name" value="HISTIDINE BIOSYNTHESIS BIFUNCTIONAL PROTEIN"/>
    <property type="match status" value="1"/>
</dbReference>
<keyword evidence="12 15" id="KW-0067">ATP-binding</keyword>
<feature type="region of interest" description="Phosphoribosyl-AMP cyclohydrolase" evidence="15">
    <location>
        <begin position="1"/>
        <end position="114"/>
    </location>
</feature>
<keyword evidence="13 15" id="KW-0368">Histidine biosynthesis</keyword>
<evidence type="ECO:0000256" key="10">
    <source>
        <dbReference type="ARBA" id="ARBA00022741"/>
    </source>
</evidence>
<protein>
    <recommendedName>
        <fullName evidence="15">Histidine biosynthesis bifunctional protein HisIE</fullName>
    </recommendedName>
    <domain>
        <recommendedName>
            <fullName evidence="15">Phosphoribosyl-AMP cyclohydrolase</fullName>
            <shortName evidence="15">PRA-CH</shortName>
            <ecNumber evidence="15">3.5.4.19</ecNumber>
        </recommendedName>
    </domain>
    <domain>
        <recommendedName>
            <fullName evidence="15">Phosphoribosyl-ATP pyrophosphatase</fullName>
            <shortName evidence="15">PRA-PH</shortName>
            <ecNumber evidence="15">3.6.1.31</ecNumber>
        </recommendedName>
    </domain>
</protein>
<evidence type="ECO:0000313" key="17">
    <source>
        <dbReference type="Proteomes" id="UP000650477"/>
    </source>
</evidence>
<organism evidence="16 17">
    <name type="scientific">Morganella morganii</name>
    <name type="common">Proteus morganii</name>
    <dbReference type="NCBI Taxonomy" id="582"/>
    <lineage>
        <taxon>Bacteria</taxon>
        <taxon>Pseudomonadati</taxon>
        <taxon>Pseudomonadota</taxon>
        <taxon>Gammaproteobacteria</taxon>
        <taxon>Enterobacterales</taxon>
        <taxon>Morganellaceae</taxon>
        <taxon>Morganella</taxon>
    </lineage>
</organism>
<evidence type="ECO:0000313" key="16">
    <source>
        <dbReference type="EMBL" id="MBE8611577.1"/>
    </source>
</evidence>
<dbReference type="Gene3D" id="1.10.287.1080">
    <property type="entry name" value="MazG-like"/>
    <property type="match status" value="1"/>
</dbReference>
<comment type="catalytic activity">
    <reaction evidence="1 15">
        <text>1-(5-phospho-beta-D-ribosyl)-5'-AMP + H2O = 1-(5-phospho-beta-D-ribosyl)-5-[(5-phospho-beta-D-ribosylamino)methylideneamino]imidazole-4-carboxamide</text>
        <dbReference type="Rhea" id="RHEA:20049"/>
        <dbReference type="ChEBI" id="CHEBI:15377"/>
        <dbReference type="ChEBI" id="CHEBI:58435"/>
        <dbReference type="ChEBI" id="CHEBI:59457"/>
        <dbReference type="EC" id="3.5.4.19"/>
    </reaction>
</comment>
<evidence type="ECO:0000256" key="4">
    <source>
        <dbReference type="ARBA" id="ARBA00005169"/>
    </source>
</evidence>
<accession>A0A447J632</accession>
<evidence type="ECO:0000256" key="9">
    <source>
        <dbReference type="ARBA" id="ARBA00022605"/>
    </source>
</evidence>
<gene>
    <name evidence="15" type="primary">hisI</name>
    <name evidence="15" type="synonym">hisIE</name>
    <name evidence="16" type="ORF">CYG68_03990</name>
</gene>
<dbReference type="GO" id="GO:0005737">
    <property type="term" value="C:cytoplasm"/>
    <property type="evidence" value="ECO:0007669"/>
    <property type="project" value="UniProtKB-SubCell"/>
</dbReference>
<dbReference type="NCBIfam" id="TIGR03188">
    <property type="entry name" value="histidine_hisI"/>
    <property type="match status" value="1"/>
</dbReference>
<comment type="catalytic activity">
    <reaction evidence="2 15">
        <text>1-(5-phospho-beta-D-ribosyl)-ATP + H2O = 1-(5-phospho-beta-D-ribosyl)-5'-AMP + diphosphate + H(+)</text>
        <dbReference type="Rhea" id="RHEA:22828"/>
        <dbReference type="ChEBI" id="CHEBI:15377"/>
        <dbReference type="ChEBI" id="CHEBI:15378"/>
        <dbReference type="ChEBI" id="CHEBI:33019"/>
        <dbReference type="ChEBI" id="CHEBI:59457"/>
        <dbReference type="ChEBI" id="CHEBI:73183"/>
        <dbReference type="EC" id="3.6.1.31"/>
    </reaction>
</comment>
<evidence type="ECO:0000256" key="2">
    <source>
        <dbReference type="ARBA" id="ARBA00001460"/>
    </source>
</evidence>
<dbReference type="HAMAP" id="MF_01019">
    <property type="entry name" value="HisIE"/>
    <property type="match status" value="1"/>
</dbReference>
<dbReference type="CDD" id="cd11534">
    <property type="entry name" value="NTP-PPase_HisIE_like"/>
    <property type="match status" value="1"/>
</dbReference>
<dbReference type="GO" id="GO:0004636">
    <property type="term" value="F:phosphoribosyl-ATP diphosphatase activity"/>
    <property type="evidence" value="ECO:0007669"/>
    <property type="project" value="UniProtKB-UniRule"/>
</dbReference>
<dbReference type="PANTHER" id="PTHR42945:SF9">
    <property type="entry name" value="HISTIDINE BIOSYNTHESIS BIFUNCTIONAL PROTEIN HISIE"/>
    <property type="match status" value="1"/>
</dbReference>
<dbReference type="SUPFAM" id="SSF141734">
    <property type="entry name" value="HisI-like"/>
    <property type="match status" value="1"/>
</dbReference>
<dbReference type="Gene3D" id="3.10.20.810">
    <property type="entry name" value="Phosphoribosyl-AMP cyclohydrolase"/>
    <property type="match status" value="1"/>
</dbReference>
<evidence type="ECO:0000256" key="3">
    <source>
        <dbReference type="ARBA" id="ARBA00004496"/>
    </source>
</evidence>
<dbReference type="InterPro" id="IPR021130">
    <property type="entry name" value="PRib-ATP_PPHydrolase-like"/>
</dbReference>
<keyword evidence="8 15" id="KW-0963">Cytoplasm</keyword>
<dbReference type="NCBIfam" id="NF000768">
    <property type="entry name" value="PRK00051.1"/>
    <property type="match status" value="1"/>
</dbReference>
<keyword evidence="14 15" id="KW-0511">Multifunctional enzyme</keyword>
<evidence type="ECO:0000256" key="15">
    <source>
        <dbReference type="HAMAP-Rule" id="MF_01019"/>
    </source>
</evidence>
<evidence type="ECO:0000256" key="14">
    <source>
        <dbReference type="ARBA" id="ARBA00023268"/>
    </source>
</evidence>
<comment type="subcellular location">
    <subcellularLocation>
        <location evidence="3 15">Cytoplasm</location>
    </subcellularLocation>
</comment>
<keyword evidence="10 15" id="KW-0547">Nucleotide-binding</keyword>
<dbReference type="Pfam" id="PF01503">
    <property type="entry name" value="PRA-PH"/>
    <property type="match status" value="1"/>
</dbReference>
<dbReference type="InterPro" id="IPR008179">
    <property type="entry name" value="HisE"/>
</dbReference>
<dbReference type="GO" id="GO:0005524">
    <property type="term" value="F:ATP binding"/>
    <property type="evidence" value="ECO:0007669"/>
    <property type="project" value="UniProtKB-KW"/>
</dbReference>
<comment type="similarity">
    <text evidence="6 15">In the C-terminal section; belongs to the PRA-PH family.</text>
</comment>
<dbReference type="AlphaFoldDB" id="A0A447J632"/>
<evidence type="ECO:0000256" key="6">
    <source>
        <dbReference type="ARBA" id="ARBA00007731"/>
    </source>
</evidence>
<dbReference type="NCBIfam" id="NF002747">
    <property type="entry name" value="PRK02759.1"/>
    <property type="match status" value="1"/>
</dbReference>
<evidence type="ECO:0000256" key="11">
    <source>
        <dbReference type="ARBA" id="ARBA00022801"/>
    </source>
</evidence>
<evidence type="ECO:0000256" key="12">
    <source>
        <dbReference type="ARBA" id="ARBA00022840"/>
    </source>
</evidence>
<dbReference type="InterPro" id="IPR023019">
    <property type="entry name" value="His_synth_HisIE"/>
</dbReference>
<evidence type="ECO:0000256" key="13">
    <source>
        <dbReference type="ARBA" id="ARBA00023102"/>
    </source>
</evidence>
<name>A0A447J632_MORMO</name>
<evidence type="ECO:0000256" key="5">
    <source>
        <dbReference type="ARBA" id="ARBA00005204"/>
    </source>
</evidence>
<evidence type="ECO:0000256" key="7">
    <source>
        <dbReference type="ARBA" id="ARBA00008299"/>
    </source>
</evidence>
<keyword evidence="9 15" id="KW-0028">Amino-acid biosynthesis</keyword>
<sequence>MLTEQEIAQLDWQKTGGLLPVIVQHAVSGDVLMLGYMNRDALDKTISEKRVTFYSRTKQRLWTKGESSGHFLNLEDLFKDCDNDTLLALVTPIGPTCHQGTNSCFAPAQTAQGFLYELEYVIKSRKTADPDSSYTAQLYAAGTKRIAQKVGEEGVETALAATVRDKAELTSESADLLYHLLVLLQDADLDLAAVIEKLRSRHR</sequence>
<evidence type="ECO:0000256" key="8">
    <source>
        <dbReference type="ARBA" id="ARBA00022490"/>
    </source>
</evidence>
<proteinExistence type="inferred from homology"/>
<dbReference type="FunFam" id="3.10.20.810:FF:000001">
    <property type="entry name" value="Histidine biosynthesis bifunctional protein HisIE"/>
    <property type="match status" value="1"/>
</dbReference>
<dbReference type="GO" id="GO:0004635">
    <property type="term" value="F:phosphoribosyl-AMP cyclohydrolase activity"/>
    <property type="evidence" value="ECO:0007669"/>
    <property type="project" value="UniProtKB-UniRule"/>
</dbReference>
<feature type="region of interest" description="Phosphoribosyl-ATP pyrophosphohydrolase" evidence="15">
    <location>
        <begin position="115"/>
        <end position="203"/>
    </location>
</feature>
<reference evidence="16" key="1">
    <citation type="submission" date="2017-12" db="EMBL/GenBank/DDBJ databases">
        <title>Genome sequencing and analysis.</title>
        <authorList>
            <person name="Huang Y.-T."/>
        </authorList>
    </citation>
    <scope>NUCLEOTIDE SEQUENCE</scope>
    <source>
        <strain evidence="16">VGH116</strain>
    </source>
</reference>
<dbReference type="EMBL" id="PKLF01000003">
    <property type="protein sequence ID" value="MBE8611577.1"/>
    <property type="molecule type" value="Genomic_DNA"/>
</dbReference>
<dbReference type="RefSeq" id="WP_062772295.1">
    <property type="nucleotide sequence ID" value="NZ_CP023505.1"/>
</dbReference>
<comment type="pathway">
    <text evidence="4 15">Amino-acid biosynthesis; L-histidine biosynthesis; L-histidine from 5-phospho-alpha-D-ribose 1-diphosphate: step 3/9.</text>
</comment>
<dbReference type="EC" id="3.5.4.19" evidence="15"/>
<dbReference type="UniPathway" id="UPA00031">
    <property type="reaction ID" value="UER00007"/>
</dbReference>
<comment type="caution">
    <text evidence="16">The sequence shown here is derived from an EMBL/GenBank/DDBJ whole genome shotgun (WGS) entry which is preliminary data.</text>
</comment>
<comment type="similarity">
    <text evidence="7 15">In the N-terminal section; belongs to the PRA-CH family.</text>
</comment>
<dbReference type="Proteomes" id="UP000650477">
    <property type="component" value="Unassembled WGS sequence"/>
</dbReference>
<dbReference type="SUPFAM" id="SSF101386">
    <property type="entry name" value="all-alpha NTP pyrophosphatases"/>
    <property type="match status" value="1"/>
</dbReference>
<dbReference type="FunFam" id="1.10.287.1080:FF:000002">
    <property type="entry name" value="Histidine biosynthesis bifunctional protein HisIE"/>
    <property type="match status" value="1"/>
</dbReference>
<dbReference type="InterPro" id="IPR038019">
    <property type="entry name" value="PRib_AMP_CycHydrolase_sf"/>
</dbReference>
<comment type="pathway">
    <text evidence="5 15">Amino-acid biosynthesis; L-histidine biosynthesis; L-histidine from 5-phospho-alpha-D-ribose 1-diphosphate: step 2/9.</text>
</comment>
<keyword evidence="11 15" id="KW-0378">Hydrolase</keyword>
<dbReference type="Pfam" id="PF01502">
    <property type="entry name" value="PRA-CH"/>
    <property type="match status" value="1"/>
</dbReference>
<evidence type="ECO:0000256" key="1">
    <source>
        <dbReference type="ARBA" id="ARBA00000024"/>
    </source>
</evidence>
<dbReference type="HAMAP" id="MF_01020">
    <property type="entry name" value="HisE"/>
    <property type="match status" value="1"/>
</dbReference>
<dbReference type="EC" id="3.6.1.31" evidence="15"/>
<dbReference type="GO" id="GO:0000105">
    <property type="term" value="P:L-histidine biosynthetic process"/>
    <property type="evidence" value="ECO:0007669"/>
    <property type="project" value="UniProtKB-UniRule"/>
</dbReference>